<protein>
    <submittedName>
        <fullName evidence="1">Uncharacterized protein</fullName>
    </submittedName>
</protein>
<dbReference type="Proteomes" id="UP001642464">
    <property type="component" value="Unassembled WGS sequence"/>
</dbReference>
<evidence type="ECO:0000313" key="1">
    <source>
        <dbReference type="EMBL" id="CAK9051467.1"/>
    </source>
</evidence>
<proteinExistence type="predicted"/>
<comment type="caution">
    <text evidence="1">The sequence shown here is derived from an EMBL/GenBank/DDBJ whole genome shotgun (WGS) entry which is preliminary data.</text>
</comment>
<keyword evidence="2" id="KW-1185">Reference proteome</keyword>
<sequence>MQLYAEHAPTPAPTVATDAKINAADDQVTDLCKDARRAQFAADSLSLARDTAQLGMLYNEVSKSEAAERTEKVLHLKNQNAIGASIVADFMTGNLAIHSGPVKDQLNLLERFLTRSPGSPTILWCDLMKCGRLTATDVHDFGETLSTALNKRPESSCAIVVAPHLTSEKVLHGHRGELRRLESKFDAKNLWSEAISIRCCAPPAQRRVPIQFDAWIVISESKKDENWFMTSQLVQDRATRTEIPWQSESGYVVPVSERDSLPSAAEGQRSLSDVQEAAQFLAGESLPRTLLQGILCKSKVSADDGVHLNLVNLTPYDGWLERVGRRWKERETPSVPMKIISLTKSLSVAQYVEKTIALELMQEWKAGNLTCLGKVRRYEAKPPPALPGKESDVNNFPLRIVKLEVDIDPTKRGWSKFKISIPVSTRMRYADDAIHGQKAPRPYPKCFPFDPISSNRIP</sequence>
<dbReference type="EMBL" id="CAXAMM010022223">
    <property type="protein sequence ID" value="CAK9051467.1"/>
    <property type="molecule type" value="Genomic_DNA"/>
</dbReference>
<reference evidence="1 2" key="1">
    <citation type="submission" date="2024-02" db="EMBL/GenBank/DDBJ databases">
        <authorList>
            <person name="Chen Y."/>
            <person name="Shah S."/>
            <person name="Dougan E. K."/>
            <person name="Thang M."/>
            <person name="Chan C."/>
        </authorList>
    </citation>
    <scope>NUCLEOTIDE SEQUENCE [LARGE SCALE GENOMIC DNA]</scope>
</reference>
<name>A0ABP0ML95_9DINO</name>
<evidence type="ECO:0000313" key="2">
    <source>
        <dbReference type="Proteomes" id="UP001642464"/>
    </source>
</evidence>
<organism evidence="1 2">
    <name type="scientific">Durusdinium trenchii</name>
    <dbReference type="NCBI Taxonomy" id="1381693"/>
    <lineage>
        <taxon>Eukaryota</taxon>
        <taxon>Sar</taxon>
        <taxon>Alveolata</taxon>
        <taxon>Dinophyceae</taxon>
        <taxon>Suessiales</taxon>
        <taxon>Symbiodiniaceae</taxon>
        <taxon>Durusdinium</taxon>
    </lineage>
</organism>
<gene>
    <name evidence="1" type="ORF">SCF082_LOCUS28243</name>
</gene>
<accession>A0ABP0ML95</accession>